<keyword evidence="2" id="KW-1185">Reference proteome</keyword>
<organism evidence="1 2">
    <name type="scientific">Paludibaculum fermentans</name>
    <dbReference type="NCBI Taxonomy" id="1473598"/>
    <lineage>
        <taxon>Bacteria</taxon>
        <taxon>Pseudomonadati</taxon>
        <taxon>Acidobacteriota</taxon>
        <taxon>Terriglobia</taxon>
        <taxon>Bryobacterales</taxon>
        <taxon>Bryobacteraceae</taxon>
        <taxon>Paludibaculum</taxon>
    </lineage>
</organism>
<accession>A0A7S7SMI6</accession>
<evidence type="ECO:0000313" key="1">
    <source>
        <dbReference type="EMBL" id="QOY89963.1"/>
    </source>
</evidence>
<evidence type="ECO:0008006" key="3">
    <source>
        <dbReference type="Google" id="ProtNLM"/>
    </source>
</evidence>
<sequence length="128" mass="14704">MRSSLADNRPSWHNPRIVMLLLTIFLCGAAAGALTVRLTANRPASGPYWKEGGRELTLEMMRKELNLTPEQAVQIETVLDEFVLYYQNLQGQMDDFRSDGKQRITHVLTPEQRVKFEKMMTNLSARIH</sequence>
<dbReference type="RefSeq" id="WP_194451626.1">
    <property type="nucleotide sequence ID" value="NZ_CP063849.1"/>
</dbReference>
<dbReference type="EMBL" id="CP063849">
    <property type="protein sequence ID" value="QOY89963.1"/>
    <property type="molecule type" value="Genomic_DNA"/>
</dbReference>
<gene>
    <name evidence="1" type="ORF">IRI77_08410</name>
</gene>
<evidence type="ECO:0000313" key="2">
    <source>
        <dbReference type="Proteomes" id="UP000593892"/>
    </source>
</evidence>
<protein>
    <recommendedName>
        <fullName evidence="3">Periplasmic heavy metal sensor</fullName>
    </recommendedName>
</protein>
<reference evidence="1 2" key="1">
    <citation type="submission" date="2020-10" db="EMBL/GenBank/DDBJ databases">
        <title>Complete genome sequence of Paludibaculum fermentans P105T, a facultatively anaerobic acidobacterium capable of dissimilatory Fe(III) reduction.</title>
        <authorList>
            <person name="Dedysh S.N."/>
            <person name="Beletsky A.V."/>
            <person name="Kulichevskaya I.S."/>
            <person name="Mardanov A.V."/>
            <person name="Ravin N.V."/>
        </authorList>
    </citation>
    <scope>NUCLEOTIDE SEQUENCE [LARGE SCALE GENOMIC DNA]</scope>
    <source>
        <strain evidence="1 2">P105</strain>
    </source>
</reference>
<dbReference type="Proteomes" id="UP000593892">
    <property type="component" value="Chromosome"/>
</dbReference>
<proteinExistence type="predicted"/>
<dbReference type="KEGG" id="pfer:IRI77_08410"/>
<dbReference type="AlphaFoldDB" id="A0A7S7SMI6"/>
<name>A0A7S7SMI6_PALFE</name>